<name>K3YL61_SETIT</name>
<feature type="chain" id="PRO_5010126956" description="Xylanase inhibitor C-terminal domain-containing protein" evidence="1">
    <location>
        <begin position="24"/>
        <end position="153"/>
    </location>
</feature>
<dbReference type="PANTHER" id="PTHR31676:SF92">
    <property type="entry name" value="XYLANASE INHIBITOR C-TERMINAL DOMAIN-CONTAINING PROTEIN"/>
    <property type="match status" value="1"/>
</dbReference>
<protein>
    <recommendedName>
        <fullName evidence="4">Xylanase inhibitor C-terminal domain-containing protein</fullName>
    </recommendedName>
</protein>
<keyword evidence="1" id="KW-0732">Signal</keyword>
<reference evidence="2" key="2">
    <citation type="submission" date="2018-08" db="UniProtKB">
        <authorList>
            <consortium name="EnsemblPlants"/>
        </authorList>
    </citation>
    <scope>IDENTIFICATION</scope>
    <source>
        <strain evidence="2">Yugu1</strain>
    </source>
</reference>
<dbReference type="InParanoid" id="K3YL61"/>
<evidence type="ECO:0000313" key="3">
    <source>
        <dbReference type="Proteomes" id="UP000004995"/>
    </source>
</evidence>
<dbReference type="EnsemblPlants" id="KQL00440">
    <property type="protein sequence ID" value="KQL00440"/>
    <property type="gene ID" value="SETIT_014983mg"/>
</dbReference>
<evidence type="ECO:0000313" key="2">
    <source>
        <dbReference type="EnsemblPlants" id="KQL00440"/>
    </source>
</evidence>
<dbReference type="FunCoup" id="K3YL61">
    <property type="interactions" value="863"/>
</dbReference>
<dbReference type="Proteomes" id="UP000004995">
    <property type="component" value="Unassembled WGS sequence"/>
</dbReference>
<dbReference type="InterPro" id="IPR007493">
    <property type="entry name" value="DUF538"/>
</dbReference>
<dbReference type="Gramene" id="KQL00440">
    <property type="protein sequence ID" value="KQL00440"/>
    <property type="gene ID" value="SETIT_014983mg"/>
</dbReference>
<feature type="signal peptide" evidence="1">
    <location>
        <begin position="1"/>
        <end position="23"/>
    </location>
</feature>
<accession>K3YL61</accession>
<dbReference type="EMBL" id="AGNK02003504">
    <property type="status" value="NOT_ANNOTATED_CDS"/>
    <property type="molecule type" value="Genomic_DNA"/>
</dbReference>
<evidence type="ECO:0000256" key="1">
    <source>
        <dbReference type="SAM" id="SignalP"/>
    </source>
</evidence>
<dbReference type="AlphaFoldDB" id="K3YL61"/>
<dbReference type="eggNOG" id="ENOG502R3FI">
    <property type="taxonomic scope" value="Eukaryota"/>
</dbReference>
<keyword evidence="3" id="KW-1185">Reference proteome</keyword>
<dbReference type="STRING" id="4555.K3YL61"/>
<evidence type="ECO:0008006" key="4">
    <source>
        <dbReference type="Google" id="ProtNLM"/>
    </source>
</evidence>
<dbReference type="Gene3D" id="2.30.240.10">
    <property type="entry name" value="At5g01610-like"/>
    <property type="match status" value="1"/>
</dbReference>
<dbReference type="InterPro" id="IPR036758">
    <property type="entry name" value="At5g01610-like"/>
</dbReference>
<reference evidence="3" key="1">
    <citation type="journal article" date="2012" name="Nat. Biotechnol.">
        <title>Reference genome sequence of the model plant Setaria.</title>
        <authorList>
            <person name="Bennetzen J.L."/>
            <person name="Schmutz J."/>
            <person name="Wang H."/>
            <person name="Percifield R."/>
            <person name="Hawkins J."/>
            <person name="Pontaroli A.C."/>
            <person name="Estep M."/>
            <person name="Feng L."/>
            <person name="Vaughn J.N."/>
            <person name="Grimwood J."/>
            <person name="Jenkins J."/>
            <person name="Barry K."/>
            <person name="Lindquist E."/>
            <person name="Hellsten U."/>
            <person name="Deshpande S."/>
            <person name="Wang X."/>
            <person name="Wu X."/>
            <person name="Mitros T."/>
            <person name="Triplett J."/>
            <person name="Yang X."/>
            <person name="Ye C.Y."/>
            <person name="Mauro-Herrera M."/>
            <person name="Wang L."/>
            <person name="Li P."/>
            <person name="Sharma M."/>
            <person name="Sharma R."/>
            <person name="Ronald P.C."/>
            <person name="Panaud O."/>
            <person name="Kellogg E.A."/>
            <person name="Brutnell T.P."/>
            <person name="Doust A.N."/>
            <person name="Tuskan G.A."/>
            <person name="Rokhsar D."/>
            <person name="Devos K.M."/>
        </authorList>
    </citation>
    <scope>NUCLEOTIDE SEQUENCE [LARGE SCALE GENOMIC DNA]</scope>
    <source>
        <strain evidence="3">cv. Yugu1</strain>
    </source>
</reference>
<organism evidence="2 3">
    <name type="scientific">Setaria italica</name>
    <name type="common">Foxtail millet</name>
    <name type="synonym">Panicum italicum</name>
    <dbReference type="NCBI Taxonomy" id="4555"/>
    <lineage>
        <taxon>Eukaryota</taxon>
        <taxon>Viridiplantae</taxon>
        <taxon>Streptophyta</taxon>
        <taxon>Embryophyta</taxon>
        <taxon>Tracheophyta</taxon>
        <taxon>Spermatophyta</taxon>
        <taxon>Magnoliopsida</taxon>
        <taxon>Liliopsida</taxon>
        <taxon>Poales</taxon>
        <taxon>Poaceae</taxon>
        <taxon>PACMAD clade</taxon>
        <taxon>Panicoideae</taxon>
        <taxon>Panicodae</taxon>
        <taxon>Paniceae</taxon>
        <taxon>Cenchrinae</taxon>
        <taxon>Setaria</taxon>
    </lineage>
</organism>
<dbReference type="HOGENOM" id="CLU_089542_5_0_1"/>
<sequence length="153" mass="16433">MDACHFLLIVLVASILHVAYATAATTSANLTADAAATAYDILEKNNLPRGLLPKGVQSYNLSPDGKFEVTLPGECDFPVTFGGQDFKFRFASTVGGVIQAGSIHEVYGVRVQIKFGWLGLRQVDRAGDQLTLQVQQFTQTFPTSTFAVSPSCS</sequence>
<dbReference type="Pfam" id="PF04398">
    <property type="entry name" value="DUF538"/>
    <property type="match status" value="1"/>
</dbReference>
<dbReference type="SUPFAM" id="SSF141562">
    <property type="entry name" value="At5g01610-like"/>
    <property type="match status" value="1"/>
</dbReference>
<proteinExistence type="predicted"/>
<dbReference type="PANTHER" id="PTHR31676">
    <property type="entry name" value="T31J12.3 PROTEIN-RELATED"/>
    <property type="match status" value="1"/>
</dbReference>